<protein>
    <submittedName>
        <fullName evidence="3">Uncharacterized protein</fullName>
    </submittedName>
</protein>
<evidence type="ECO:0000313" key="3">
    <source>
        <dbReference type="EMBL" id="KAJ4443350.1"/>
    </source>
</evidence>
<name>A0ABQ8T9Y5_PERAM</name>
<dbReference type="Proteomes" id="UP001148838">
    <property type="component" value="Unassembled WGS sequence"/>
</dbReference>
<feature type="region of interest" description="Disordered" evidence="2">
    <location>
        <begin position="144"/>
        <end position="165"/>
    </location>
</feature>
<evidence type="ECO:0000256" key="1">
    <source>
        <dbReference type="SAM" id="Coils"/>
    </source>
</evidence>
<gene>
    <name evidence="3" type="ORF">ANN_05018</name>
</gene>
<feature type="non-terminal residue" evidence="3">
    <location>
        <position position="1"/>
    </location>
</feature>
<dbReference type="EMBL" id="JAJSOF020000013">
    <property type="protein sequence ID" value="KAJ4443350.1"/>
    <property type="molecule type" value="Genomic_DNA"/>
</dbReference>
<accession>A0ABQ8T9Y5</accession>
<comment type="caution">
    <text evidence="3">The sequence shown here is derived from an EMBL/GenBank/DDBJ whole genome shotgun (WGS) entry which is preliminary data.</text>
</comment>
<evidence type="ECO:0000313" key="4">
    <source>
        <dbReference type="Proteomes" id="UP001148838"/>
    </source>
</evidence>
<proteinExistence type="predicted"/>
<organism evidence="3 4">
    <name type="scientific">Periplaneta americana</name>
    <name type="common">American cockroach</name>
    <name type="synonym">Blatta americana</name>
    <dbReference type="NCBI Taxonomy" id="6978"/>
    <lineage>
        <taxon>Eukaryota</taxon>
        <taxon>Metazoa</taxon>
        <taxon>Ecdysozoa</taxon>
        <taxon>Arthropoda</taxon>
        <taxon>Hexapoda</taxon>
        <taxon>Insecta</taxon>
        <taxon>Pterygota</taxon>
        <taxon>Neoptera</taxon>
        <taxon>Polyneoptera</taxon>
        <taxon>Dictyoptera</taxon>
        <taxon>Blattodea</taxon>
        <taxon>Blattoidea</taxon>
        <taxon>Blattidae</taxon>
        <taxon>Blattinae</taxon>
        <taxon>Periplaneta</taxon>
    </lineage>
</organism>
<feature type="region of interest" description="Disordered" evidence="2">
    <location>
        <begin position="329"/>
        <end position="367"/>
    </location>
</feature>
<feature type="coiled-coil region" evidence="1">
    <location>
        <begin position="248"/>
        <end position="296"/>
    </location>
</feature>
<keyword evidence="4" id="KW-1185">Reference proteome</keyword>
<keyword evidence="1" id="KW-0175">Coiled coil</keyword>
<feature type="compositionally biased region" description="Low complexity" evidence="2">
    <location>
        <begin position="154"/>
        <end position="165"/>
    </location>
</feature>
<sequence>VHQGESDLKDVSVELQAIKKPKLDVGSEPYSGYLYPVTEPGNHILWYESWARMSASAFRPWPSLLPKESKGLPPVIRESLPTSVPAYLSHSPPVLLHPERVVPMSESERFERSFQPNVALAPIPQQQRSRLEVKTEDLGAEVDKKSVCSKKSGAASPVSPDSAVPVPEAHQITATTPPASTATTALGGPALYNPEIELSTDTEDSSSDVVGEVAPVRTESKNVMEQVVVALDACEGKEETKARVVELVQRLALRLQREEAQCHRLRSENEELQRLHHEQEERIAELQRRLHQEVDSPIKQDPDALQDKMAAMEKELRTLRCEVASLPVARRAREPSRSSGGGSPVSVITSPTPATATIVKSEPIGSE</sequence>
<reference evidence="3 4" key="1">
    <citation type="journal article" date="2022" name="Allergy">
        <title>Genome assembly and annotation of Periplaneta americana reveal a comprehensive cockroach allergen profile.</title>
        <authorList>
            <person name="Wang L."/>
            <person name="Xiong Q."/>
            <person name="Saelim N."/>
            <person name="Wang L."/>
            <person name="Nong W."/>
            <person name="Wan A.T."/>
            <person name="Shi M."/>
            <person name="Liu X."/>
            <person name="Cao Q."/>
            <person name="Hui J.H.L."/>
            <person name="Sookrung N."/>
            <person name="Leung T.F."/>
            <person name="Tungtrongchitr A."/>
            <person name="Tsui S.K.W."/>
        </authorList>
    </citation>
    <scope>NUCLEOTIDE SEQUENCE [LARGE SCALE GENOMIC DNA]</scope>
    <source>
        <strain evidence="3">PWHHKU_190912</strain>
    </source>
</reference>
<evidence type="ECO:0000256" key="2">
    <source>
        <dbReference type="SAM" id="MobiDB-lite"/>
    </source>
</evidence>